<comment type="caution">
    <text evidence="1">The sequence shown here is derived from an EMBL/GenBank/DDBJ whole genome shotgun (WGS) entry which is preliminary data.</text>
</comment>
<gene>
    <name evidence="1" type="ORF">A2665_01480</name>
</gene>
<evidence type="ECO:0000313" key="1">
    <source>
        <dbReference type="EMBL" id="OHA92403.1"/>
    </source>
</evidence>
<reference evidence="1 2" key="1">
    <citation type="journal article" date="2016" name="Nat. Commun.">
        <title>Thousands of microbial genomes shed light on interconnected biogeochemical processes in an aquifer system.</title>
        <authorList>
            <person name="Anantharaman K."/>
            <person name="Brown C.T."/>
            <person name="Hug L.A."/>
            <person name="Sharon I."/>
            <person name="Castelle C.J."/>
            <person name="Probst A.J."/>
            <person name="Thomas B.C."/>
            <person name="Singh A."/>
            <person name="Wilkins M.J."/>
            <person name="Karaoz U."/>
            <person name="Brodie E.L."/>
            <person name="Williams K.H."/>
            <person name="Hubbard S.S."/>
            <person name="Banfield J.F."/>
        </authorList>
    </citation>
    <scope>NUCLEOTIDE SEQUENCE [LARGE SCALE GENOMIC DNA]</scope>
</reference>
<accession>A0A1G2T573</accession>
<dbReference type="Proteomes" id="UP000177746">
    <property type="component" value="Unassembled WGS sequence"/>
</dbReference>
<evidence type="ECO:0000313" key="2">
    <source>
        <dbReference type="Proteomes" id="UP000177746"/>
    </source>
</evidence>
<name>A0A1G2T573_9BACT</name>
<sequence>MKIILTNHLKFRLYDRTLDIEKIRLTVTRPALSVPGKGDSIKYQREFEGRILRVVGKHIVSKSTFIVLTAYYLKSRT</sequence>
<dbReference type="AlphaFoldDB" id="A0A1G2T573"/>
<protein>
    <submittedName>
        <fullName evidence="1">Uncharacterized protein</fullName>
    </submittedName>
</protein>
<proteinExistence type="predicted"/>
<organism evidence="1 2">
    <name type="scientific">Candidatus Zambryskibacteria bacterium RIFCSPHIGHO2_01_FULL_46_30</name>
    <dbReference type="NCBI Taxonomy" id="1802739"/>
    <lineage>
        <taxon>Bacteria</taxon>
        <taxon>Candidatus Zambryskiibacteriota</taxon>
    </lineage>
</organism>
<dbReference type="EMBL" id="MHVI01000008">
    <property type="protein sequence ID" value="OHA92403.1"/>
    <property type="molecule type" value="Genomic_DNA"/>
</dbReference>